<dbReference type="Proteomes" id="UP000000311">
    <property type="component" value="Unassembled WGS sequence"/>
</dbReference>
<accession>E2AVT8</accession>
<dbReference type="InParanoid" id="E2AVT8"/>
<reference evidence="1 2" key="1">
    <citation type="journal article" date="2010" name="Science">
        <title>Genomic comparison of the ants Camponotus floridanus and Harpegnathos saltator.</title>
        <authorList>
            <person name="Bonasio R."/>
            <person name="Zhang G."/>
            <person name="Ye C."/>
            <person name="Mutti N.S."/>
            <person name="Fang X."/>
            <person name="Qin N."/>
            <person name="Donahue G."/>
            <person name="Yang P."/>
            <person name="Li Q."/>
            <person name="Li C."/>
            <person name="Zhang P."/>
            <person name="Huang Z."/>
            <person name="Berger S.L."/>
            <person name="Reinberg D."/>
            <person name="Wang J."/>
            <person name="Liebig J."/>
        </authorList>
    </citation>
    <scope>NUCLEOTIDE SEQUENCE [LARGE SCALE GENOMIC DNA]</scope>
    <source>
        <strain evidence="2">C129</strain>
    </source>
</reference>
<organism evidence="2">
    <name type="scientific">Camponotus floridanus</name>
    <name type="common">Florida carpenter ant</name>
    <dbReference type="NCBI Taxonomy" id="104421"/>
    <lineage>
        <taxon>Eukaryota</taxon>
        <taxon>Metazoa</taxon>
        <taxon>Ecdysozoa</taxon>
        <taxon>Arthropoda</taxon>
        <taxon>Hexapoda</taxon>
        <taxon>Insecta</taxon>
        <taxon>Pterygota</taxon>
        <taxon>Neoptera</taxon>
        <taxon>Endopterygota</taxon>
        <taxon>Hymenoptera</taxon>
        <taxon>Apocrita</taxon>
        <taxon>Aculeata</taxon>
        <taxon>Formicoidea</taxon>
        <taxon>Formicidae</taxon>
        <taxon>Formicinae</taxon>
        <taxon>Camponotus</taxon>
    </lineage>
</organism>
<evidence type="ECO:0000313" key="1">
    <source>
        <dbReference type="EMBL" id="EFN62360.1"/>
    </source>
</evidence>
<dbReference type="AlphaFoldDB" id="E2AVT8"/>
<sequence length="261" mass="28747">MINCIARNEYLFSRNVISHIPPRVSSSGRYDIALILELNLLDIAREKRFEETRNAFRRRQGANPLYALSELDRLESTLFVVPGHIKAFVYEAKSTGRCYAGGRAEAIRDDGHHRDIPHGPSSPVTTLHRRCISCFRGVIVRCIYAPLKLISANNETGREVTKGARSRHRSSVGGRTTSDTFSTATAAVVTSREIAAILVRTLHTAANYTIYTTEPGITVHNDAKVMVLRADGGVAPVSSDSHVGLLSGPPRRYLQLPQNSP</sequence>
<keyword evidence="2" id="KW-1185">Reference proteome</keyword>
<gene>
    <name evidence="1" type="ORF">EAG_01550</name>
</gene>
<evidence type="ECO:0000313" key="2">
    <source>
        <dbReference type="Proteomes" id="UP000000311"/>
    </source>
</evidence>
<dbReference type="EMBL" id="GL443213">
    <property type="protein sequence ID" value="EFN62360.1"/>
    <property type="molecule type" value="Genomic_DNA"/>
</dbReference>
<protein>
    <submittedName>
        <fullName evidence="1">Uncharacterized protein</fullName>
    </submittedName>
</protein>
<proteinExistence type="predicted"/>
<name>E2AVT8_CAMFO</name>